<protein>
    <recommendedName>
        <fullName evidence="4">DUF3499 domain-containing protein</fullName>
    </recommendedName>
</protein>
<feature type="compositionally biased region" description="Polar residues" evidence="1">
    <location>
        <begin position="12"/>
        <end position="23"/>
    </location>
</feature>
<feature type="region of interest" description="Disordered" evidence="1">
    <location>
        <begin position="1"/>
        <end position="23"/>
    </location>
</feature>
<feature type="region of interest" description="Disordered" evidence="1">
    <location>
        <begin position="133"/>
        <end position="203"/>
    </location>
</feature>
<dbReference type="InterPro" id="IPR021888">
    <property type="entry name" value="DUF3499"/>
</dbReference>
<feature type="compositionally biased region" description="Polar residues" evidence="1">
    <location>
        <begin position="185"/>
        <end position="196"/>
    </location>
</feature>
<evidence type="ECO:0000313" key="2">
    <source>
        <dbReference type="EMBL" id="AQQ14548.1"/>
    </source>
</evidence>
<dbReference type="AlphaFoldDB" id="A0A1Q2HUM2"/>
<dbReference type="Proteomes" id="UP000217209">
    <property type="component" value="Chromosome"/>
</dbReference>
<gene>
    <name evidence="2" type="ORF">CGLAU_02815</name>
</gene>
<dbReference type="Pfam" id="PF12005">
    <property type="entry name" value="DUF3499"/>
    <property type="match status" value="1"/>
</dbReference>
<organism evidence="2 3">
    <name type="scientific">Corynebacterium glaucum</name>
    <dbReference type="NCBI Taxonomy" id="187491"/>
    <lineage>
        <taxon>Bacteria</taxon>
        <taxon>Bacillati</taxon>
        <taxon>Actinomycetota</taxon>
        <taxon>Actinomycetes</taxon>
        <taxon>Mycobacteriales</taxon>
        <taxon>Corynebacteriaceae</taxon>
        <taxon>Corynebacterium</taxon>
    </lineage>
</organism>
<dbReference type="EMBL" id="CP019688">
    <property type="protein sequence ID" value="AQQ14548.1"/>
    <property type="molecule type" value="Genomic_DNA"/>
</dbReference>
<evidence type="ECO:0000313" key="3">
    <source>
        <dbReference type="Proteomes" id="UP000217209"/>
    </source>
</evidence>
<reference evidence="2 3" key="1">
    <citation type="submission" date="2016-12" db="EMBL/GenBank/DDBJ databases">
        <authorList>
            <person name="Song W.-J."/>
            <person name="Kurnit D.M."/>
        </authorList>
    </citation>
    <scope>NUCLEOTIDE SEQUENCE [LARGE SCALE GENOMIC DNA]</scope>
    <source>
        <strain evidence="2 3">DSM 30827</strain>
    </source>
</reference>
<name>A0A1Q2HUM2_9CORY</name>
<accession>A0A1Q2HUM2</accession>
<evidence type="ECO:0000256" key="1">
    <source>
        <dbReference type="SAM" id="MobiDB-lite"/>
    </source>
</evidence>
<sequence length="203" mass="21805">MLRLALDAQTPARRTSTTQNSSRGLDLASVNTFRRCCRPGCGRPAVATLVYAYAESTAVVGPLAPVADPHAWDLCERHSAHITAPVGWEMVRVEQIDITDDELDAMDDADLTALAEAVREAGRVTTGLVDTSQDPIEYGATHDFNDPETSNHPVHRTKRVEEQAAADRAARRSHLRIVPDPADPSATNGASASTRQDPGGQAD</sequence>
<evidence type="ECO:0008006" key="4">
    <source>
        <dbReference type="Google" id="ProtNLM"/>
    </source>
</evidence>
<keyword evidence="3" id="KW-1185">Reference proteome</keyword>
<proteinExistence type="predicted"/>
<dbReference type="OrthoDB" id="3216194at2"/>
<dbReference type="KEGG" id="cgv:CGLAU_02815"/>